<dbReference type="SUPFAM" id="SSF53850">
    <property type="entry name" value="Periplasmic binding protein-like II"/>
    <property type="match status" value="1"/>
</dbReference>
<dbReference type="InterPro" id="IPR005064">
    <property type="entry name" value="BUG"/>
</dbReference>
<keyword evidence="2" id="KW-0732">Signal</keyword>
<evidence type="ECO:0000313" key="3">
    <source>
        <dbReference type="EMBL" id="TDL38154.1"/>
    </source>
</evidence>
<evidence type="ECO:0000256" key="1">
    <source>
        <dbReference type="ARBA" id="ARBA00006987"/>
    </source>
</evidence>
<dbReference type="RefSeq" id="WP_133411585.1">
    <property type="nucleotide sequence ID" value="NZ_SMZT01000011.1"/>
</dbReference>
<dbReference type="EMBL" id="SMZT01000011">
    <property type="protein sequence ID" value="TDL38154.1"/>
    <property type="molecule type" value="Genomic_DNA"/>
</dbReference>
<dbReference type="Gene3D" id="3.40.190.10">
    <property type="entry name" value="Periplasmic binding protein-like II"/>
    <property type="match status" value="1"/>
</dbReference>
<dbReference type="PANTHER" id="PTHR42928">
    <property type="entry name" value="TRICARBOXYLATE-BINDING PROTEIN"/>
    <property type="match status" value="1"/>
</dbReference>
<gene>
    <name evidence="3" type="ORF">E2R59_17115</name>
</gene>
<dbReference type="Gene3D" id="3.40.190.150">
    <property type="entry name" value="Bordetella uptake gene, domain 1"/>
    <property type="match status" value="1"/>
</dbReference>
<dbReference type="Pfam" id="PF03401">
    <property type="entry name" value="TctC"/>
    <property type="match status" value="1"/>
</dbReference>
<accession>A0A4R5Y1F3</accession>
<proteinExistence type="inferred from homology"/>
<name>A0A4R5Y1F3_KOCRO</name>
<comment type="similarity">
    <text evidence="1">Belongs to the UPF0065 (bug) family.</text>
</comment>
<dbReference type="AlphaFoldDB" id="A0A4R5Y1F3"/>
<comment type="caution">
    <text evidence="3">The sequence shown here is derived from an EMBL/GenBank/DDBJ whole genome shotgun (WGS) entry which is preliminary data.</text>
</comment>
<sequence>MIKKVGKWVALGALVPVVALAGIDAHQAGTVSGARTGLTIIAPASAGGGWDTVARELQAAMRENGVVSNPQVVNMPGAAGTIGLNQLMQMHGRDDVVLVTGTTMVGGIEVNGLGQDLTQTVPLRRLADDYMVLAVPASSPYQTLEEFVAAWQKDPGALSIGGGSLGGTEHVLSGLMGQAAGIDPEDINYISYSGGGEILTSMLSNSIDAGISSYVEFGSQIESGDMRALAISAPEPVEGLEVPTFHEAGLGVDLINWRGVVAAPGVAGEDLAELDAIIDETVATDEWQNALERNRWDSEENTADQFAAFIAEETTRIRSVIEEAGL</sequence>
<organism evidence="3 4">
    <name type="scientific">Kocuria rosea</name>
    <name type="common">Deinococcus erythromyxa</name>
    <name type="synonym">Micrococcus rubens</name>
    <dbReference type="NCBI Taxonomy" id="1275"/>
    <lineage>
        <taxon>Bacteria</taxon>
        <taxon>Bacillati</taxon>
        <taxon>Actinomycetota</taxon>
        <taxon>Actinomycetes</taxon>
        <taxon>Micrococcales</taxon>
        <taxon>Micrococcaceae</taxon>
        <taxon>Kocuria</taxon>
    </lineage>
</organism>
<dbReference type="CDD" id="cd07012">
    <property type="entry name" value="PBP2_Bug_TTT"/>
    <property type="match status" value="1"/>
</dbReference>
<evidence type="ECO:0000313" key="4">
    <source>
        <dbReference type="Proteomes" id="UP000295163"/>
    </source>
</evidence>
<reference evidence="3 4" key="1">
    <citation type="submission" date="2019-03" db="EMBL/GenBank/DDBJ databases">
        <title>Genome Sequencing and Assembly of Various Microbes Isolated from Partially Reclaimed Soil and Acid Mine Drainage (AMD) Site.</title>
        <authorList>
            <person name="Steinbock B."/>
            <person name="Bechtold R."/>
            <person name="Sevigny J.L."/>
            <person name="Thomas D."/>
            <person name="Cuthill L.R."/>
            <person name="Aveiro Johannsen E.J."/>
            <person name="Thomas K."/>
            <person name="Ghosh A."/>
        </authorList>
    </citation>
    <scope>NUCLEOTIDE SEQUENCE [LARGE SCALE GENOMIC DNA]</scope>
    <source>
        <strain evidence="3 4">S-A3</strain>
    </source>
</reference>
<dbReference type="GeneID" id="64349142"/>
<dbReference type="InterPro" id="IPR042100">
    <property type="entry name" value="Bug_dom1"/>
</dbReference>
<protein>
    <submittedName>
        <fullName evidence="3">Tripartite tricarboxylate transporter substrate binding protein</fullName>
    </submittedName>
</protein>
<dbReference type="PIRSF" id="PIRSF017082">
    <property type="entry name" value="YflP"/>
    <property type="match status" value="1"/>
</dbReference>
<feature type="chain" id="PRO_5020886184" evidence="2">
    <location>
        <begin position="22"/>
        <end position="326"/>
    </location>
</feature>
<dbReference type="Proteomes" id="UP000295163">
    <property type="component" value="Unassembled WGS sequence"/>
</dbReference>
<evidence type="ECO:0000256" key="2">
    <source>
        <dbReference type="SAM" id="SignalP"/>
    </source>
</evidence>
<dbReference type="PANTHER" id="PTHR42928:SF3">
    <property type="entry name" value="UPF0065 PROTEIN YFLP"/>
    <property type="match status" value="1"/>
</dbReference>
<feature type="signal peptide" evidence="2">
    <location>
        <begin position="1"/>
        <end position="21"/>
    </location>
</feature>